<dbReference type="GO" id="GO:0005737">
    <property type="term" value="C:cytoplasm"/>
    <property type="evidence" value="ECO:0007669"/>
    <property type="project" value="TreeGrafter"/>
</dbReference>
<dbReference type="RefSeq" id="WP_123224015.1">
    <property type="nucleotide sequence ID" value="NZ_RJSF01000043.1"/>
</dbReference>
<evidence type="ECO:0000313" key="4">
    <source>
        <dbReference type="Proteomes" id="UP000279994"/>
    </source>
</evidence>
<organism evidence="3 4">
    <name type="scientific">Nocardioides pocheonensis</name>
    <dbReference type="NCBI Taxonomy" id="661485"/>
    <lineage>
        <taxon>Bacteria</taxon>
        <taxon>Bacillati</taxon>
        <taxon>Actinomycetota</taxon>
        <taxon>Actinomycetes</taxon>
        <taxon>Propionibacteriales</taxon>
        <taxon>Nocardioidaceae</taxon>
        <taxon>Nocardioides</taxon>
    </lineage>
</organism>
<dbReference type="PANTHER" id="PTHR13847">
    <property type="entry name" value="SARCOSINE DEHYDROGENASE-RELATED"/>
    <property type="match status" value="1"/>
</dbReference>
<dbReference type="GO" id="GO:0016491">
    <property type="term" value="F:oxidoreductase activity"/>
    <property type="evidence" value="ECO:0007669"/>
    <property type="project" value="UniProtKB-KW"/>
</dbReference>
<dbReference type="SUPFAM" id="SSF54373">
    <property type="entry name" value="FAD-linked reductases, C-terminal domain"/>
    <property type="match status" value="1"/>
</dbReference>
<evidence type="ECO:0000256" key="1">
    <source>
        <dbReference type="ARBA" id="ARBA00023002"/>
    </source>
</evidence>
<dbReference type="Gene3D" id="3.50.50.60">
    <property type="entry name" value="FAD/NAD(P)-binding domain"/>
    <property type="match status" value="2"/>
</dbReference>
<evidence type="ECO:0000259" key="2">
    <source>
        <dbReference type="Pfam" id="PF01266"/>
    </source>
</evidence>
<name>A0A3N0GLU6_9ACTN</name>
<dbReference type="Gene3D" id="3.30.9.10">
    <property type="entry name" value="D-Amino Acid Oxidase, subunit A, domain 2"/>
    <property type="match status" value="2"/>
</dbReference>
<accession>A0A3N0GLU6</accession>
<dbReference type="Proteomes" id="UP000279994">
    <property type="component" value="Unassembled WGS sequence"/>
</dbReference>
<sequence>MRVAVLGAGIIGLFCADELILRGHEVTVVDPRPASGASYAAAGMLAPSAEVWHGEEALLALGLRSLDLWPEAAARLGVPLQTTGTLLVGADHGDLQQVERQRALLEKHGREVAVLDRRALRDEEPELGRTVIGGVLLRDDPSVDPRAVLAALLARVPVVPDDPGSADLVVVATGSVLPAPFTSLVRGVRGEIVRARGGSVPARTVRGWVHGEPVYVVPRPSGEVVIGATSEEHDAEPVPTVGGVLRLLRAARELVPGLDRAEVTEVIARDRPATADNLPLVGPSGVDGVVLAAGHFRHGVLLAPLTAQLIADHVETGRIEPGLDPRRLTRAGALR</sequence>
<feature type="domain" description="FAD dependent oxidoreductase" evidence="2">
    <location>
        <begin position="2"/>
        <end position="155"/>
    </location>
</feature>
<dbReference type="InterPro" id="IPR006076">
    <property type="entry name" value="FAD-dep_OxRdtase"/>
</dbReference>
<evidence type="ECO:0000313" key="3">
    <source>
        <dbReference type="EMBL" id="RNM13040.1"/>
    </source>
</evidence>
<dbReference type="Pfam" id="PF01266">
    <property type="entry name" value="DAO"/>
    <property type="match status" value="2"/>
</dbReference>
<comment type="caution">
    <text evidence="3">The sequence shown here is derived from an EMBL/GenBank/DDBJ whole genome shotgun (WGS) entry which is preliminary data.</text>
</comment>
<dbReference type="InterPro" id="IPR036188">
    <property type="entry name" value="FAD/NAD-bd_sf"/>
</dbReference>
<protein>
    <submittedName>
        <fullName evidence="3">FAD-dependent oxidoreductase</fullName>
    </submittedName>
</protein>
<dbReference type="PANTHER" id="PTHR13847:SF289">
    <property type="entry name" value="GLYCINE OXIDASE"/>
    <property type="match status" value="1"/>
</dbReference>
<reference evidence="3 4" key="1">
    <citation type="submission" date="2018-11" db="EMBL/GenBank/DDBJ databases">
        <authorList>
            <person name="Li F."/>
        </authorList>
    </citation>
    <scope>NUCLEOTIDE SEQUENCE [LARGE SCALE GENOMIC DNA]</scope>
    <source>
        <strain evidence="3 4">Gsoil 818</strain>
    </source>
</reference>
<dbReference type="SUPFAM" id="SSF51905">
    <property type="entry name" value="FAD/NAD(P)-binding domain"/>
    <property type="match status" value="1"/>
</dbReference>
<dbReference type="AlphaFoldDB" id="A0A3N0GLU6"/>
<keyword evidence="1" id="KW-0560">Oxidoreductase</keyword>
<feature type="domain" description="FAD dependent oxidoreductase" evidence="2">
    <location>
        <begin position="161"/>
        <end position="312"/>
    </location>
</feature>
<proteinExistence type="predicted"/>
<gene>
    <name evidence="3" type="ORF">EFL26_16555</name>
</gene>
<dbReference type="OrthoDB" id="3214401at2"/>
<keyword evidence="4" id="KW-1185">Reference proteome</keyword>
<dbReference type="EMBL" id="RJSF01000043">
    <property type="protein sequence ID" value="RNM13040.1"/>
    <property type="molecule type" value="Genomic_DNA"/>
</dbReference>